<dbReference type="PANTHER" id="PTHR13947:SF37">
    <property type="entry name" value="LD18367P"/>
    <property type="match status" value="1"/>
</dbReference>
<evidence type="ECO:0000256" key="1">
    <source>
        <dbReference type="ARBA" id="ARBA00022679"/>
    </source>
</evidence>
<reference evidence="3 4" key="1">
    <citation type="submission" date="2019-10" db="EMBL/GenBank/DDBJ databases">
        <title>Isolation and characterization of Methanoculleus sp. Wushi-C6 from a hot spring well.</title>
        <authorList>
            <person name="Chen S.-C."/>
            <person name="Lan Z.-H."/>
            <person name="You Y.-T."/>
            <person name="Lai M.-C."/>
        </authorList>
    </citation>
    <scope>NUCLEOTIDE SEQUENCE [LARGE SCALE GENOMIC DNA]</scope>
    <source>
        <strain evidence="3 4">Wushi-C6</strain>
    </source>
</reference>
<dbReference type="InterPro" id="IPR000182">
    <property type="entry name" value="GNAT_dom"/>
</dbReference>
<dbReference type="PROSITE" id="PS51186">
    <property type="entry name" value="GNAT"/>
    <property type="match status" value="1"/>
</dbReference>
<organism evidence="3 4">
    <name type="scientific">Methanoculleus caldifontis</name>
    <dbReference type="NCBI Taxonomy" id="2651577"/>
    <lineage>
        <taxon>Archaea</taxon>
        <taxon>Methanobacteriati</taxon>
        <taxon>Methanobacteriota</taxon>
        <taxon>Stenosarchaea group</taxon>
        <taxon>Methanomicrobia</taxon>
        <taxon>Methanomicrobiales</taxon>
        <taxon>Methanomicrobiaceae</taxon>
        <taxon>Methanoculleus</taxon>
    </lineage>
</organism>
<dbReference type="SUPFAM" id="SSF55729">
    <property type="entry name" value="Acyl-CoA N-acyltransferases (Nat)"/>
    <property type="match status" value="1"/>
</dbReference>
<dbReference type="RefSeq" id="WP_317064456.1">
    <property type="nucleotide sequence ID" value="NZ_WBKO01000001.1"/>
</dbReference>
<dbReference type="Gene3D" id="3.40.630.30">
    <property type="match status" value="1"/>
</dbReference>
<dbReference type="PANTHER" id="PTHR13947">
    <property type="entry name" value="GNAT FAMILY N-ACETYLTRANSFERASE"/>
    <property type="match status" value="1"/>
</dbReference>
<proteinExistence type="predicted"/>
<dbReference type="Pfam" id="PF00583">
    <property type="entry name" value="Acetyltransf_1"/>
    <property type="match status" value="1"/>
</dbReference>
<gene>
    <name evidence="3" type="ORF">F8E02_05345</name>
</gene>
<keyword evidence="4" id="KW-1185">Reference proteome</keyword>
<feature type="domain" description="N-acetyltransferase" evidence="2">
    <location>
        <begin position="20"/>
        <end position="177"/>
    </location>
</feature>
<dbReference type="EMBL" id="WBKO01000001">
    <property type="protein sequence ID" value="MDV2481437.1"/>
    <property type="molecule type" value="Genomic_DNA"/>
</dbReference>
<dbReference type="InterPro" id="IPR050769">
    <property type="entry name" value="NAT_camello-type"/>
</dbReference>
<dbReference type="InterPro" id="IPR016181">
    <property type="entry name" value="Acyl_CoA_acyltransferase"/>
</dbReference>
<protein>
    <submittedName>
        <fullName evidence="3">GNAT family N-acetyltransferase</fullName>
    </submittedName>
</protein>
<accession>A0ABU3X057</accession>
<name>A0ABU3X057_9EURY</name>
<keyword evidence="1" id="KW-0808">Transferase</keyword>
<evidence type="ECO:0000313" key="4">
    <source>
        <dbReference type="Proteomes" id="UP001281203"/>
    </source>
</evidence>
<evidence type="ECO:0000259" key="2">
    <source>
        <dbReference type="PROSITE" id="PS51186"/>
    </source>
</evidence>
<evidence type="ECO:0000313" key="3">
    <source>
        <dbReference type="EMBL" id="MDV2481437.1"/>
    </source>
</evidence>
<sequence>MICDYFGSRMIQNWDKIPGGYITTINSVALDDVLRVYYDVLQIHHEFCDIASDGSFDRYSRIFSQVFYVAKLDAGVVGYSVYCVKPMLTLCGIRKTAVLYSMAVDREHRGQGIGEQLLIISVREMQLNGINKIVLYVGKENIPAQLLYTKLGFVVTGELAGASDGGEPYYRMVLRLPAIPA</sequence>
<dbReference type="Proteomes" id="UP001281203">
    <property type="component" value="Unassembled WGS sequence"/>
</dbReference>
<dbReference type="CDD" id="cd04301">
    <property type="entry name" value="NAT_SF"/>
    <property type="match status" value="1"/>
</dbReference>
<comment type="caution">
    <text evidence="3">The sequence shown here is derived from an EMBL/GenBank/DDBJ whole genome shotgun (WGS) entry which is preliminary data.</text>
</comment>